<evidence type="ECO:0000313" key="1">
    <source>
        <dbReference type="EMBL" id="EHO68759.1"/>
    </source>
</evidence>
<dbReference type="RefSeq" id="WP_006953028.1">
    <property type="nucleotide sequence ID" value="NZ_JH594522.1"/>
</dbReference>
<dbReference type="EMBL" id="AGWK01000041">
    <property type="protein sequence ID" value="EHO68759.1"/>
    <property type="molecule type" value="Genomic_DNA"/>
</dbReference>
<dbReference type="Proteomes" id="UP000016023">
    <property type="component" value="Unassembled WGS sequence"/>
</dbReference>
<name>H1Q3Q3_9BACT</name>
<dbReference type="STRING" id="883158.HMPREF9140_01541"/>
<protein>
    <submittedName>
        <fullName evidence="1">Ribosomal subunit interface protein</fullName>
    </submittedName>
</protein>
<accession>H1Q3Q3</accession>
<gene>
    <name evidence="1" type="ORF">HMPREF9140_01541</name>
</gene>
<proteinExistence type="predicted"/>
<dbReference type="InterPro" id="IPR003489">
    <property type="entry name" value="RHF/RaiA"/>
</dbReference>
<evidence type="ECO:0000313" key="2">
    <source>
        <dbReference type="Proteomes" id="UP000016023"/>
    </source>
</evidence>
<comment type="caution">
    <text evidence="1">The sequence shown here is derived from an EMBL/GenBank/DDBJ whole genome shotgun (WGS) entry which is preliminary data.</text>
</comment>
<dbReference type="Gene3D" id="3.30.160.100">
    <property type="entry name" value="Ribosome hibernation promotion factor-like"/>
    <property type="match status" value="1"/>
</dbReference>
<dbReference type="eggNOG" id="COG1544">
    <property type="taxonomic scope" value="Bacteria"/>
</dbReference>
<dbReference type="AlphaFoldDB" id="H1Q3Q3"/>
<sequence>MEINIQSIHFNITEKLQAFIDKKLDKLNKSYEEIQSIEIILKVEKPTVALNKIASISVKILGNTLFVEKTCSTFEESLDLCIDSIKVQLGKIKSKQRGY</sequence>
<dbReference type="HOGENOM" id="CLU_071472_5_2_10"/>
<dbReference type="NCBIfam" id="TIGR00741">
    <property type="entry name" value="yfiA"/>
    <property type="match status" value="1"/>
</dbReference>
<keyword evidence="2" id="KW-1185">Reference proteome</keyword>
<dbReference type="PATRIC" id="fig|883158.3.peg.1540"/>
<dbReference type="Pfam" id="PF02482">
    <property type="entry name" value="Ribosomal_S30AE"/>
    <property type="match status" value="1"/>
</dbReference>
<dbReference type="SUPFAM" id="SSF69754">
    <property type="entry name" value="Ribosome binding protein Y (YfiA homologue)"/>
    <property type="match status" value="1"/>
</dbReference>
<dbReference type="InterPro" id="IPR036567">
    <property type="entry name" value="RHF-like"/>
</dbReference>
<organism evidence="1 2">
    <name type="scientific">Prevotella micans F0438</name>
    <dbReference type="NCBI Taxonomy" id="883158"/>
    <lineage>
        <taxon>Bacteria</taxon>
        <taxon>Pseudomonadati</taxon>
        <taxon>Bacteroidota</taxon>
        <taxon>Bacteroidia</taxon>
        <taxon>Bacteroidales</taxon>
        <taxon>Prevotellaceae</taxon>
        <taxon>Prevotella</taxon>
    </lineage>
</organism>
<reference evidence="1 2" key="1">
    <citation type="submission" date="2011-12" db="EMBL/GenBank/DDBJ databases">
        <title>The Genome Sequence of Prevotella micans F0438.</title>
        <authorList>
            <consortium name="The Broad Institute Genome Sequencing Platform"/>
            <person name="Earl A."/>
            <person name="Ward D."/>
            <person name="Feldgarden M."/>
            <person name="Gevers D."/>
            <person name="Izard J."/>
            <person name="Baranova O.V."/>
            <person name="Blanton J.M."/>
            <person name="Wade W.G."/>
            <person name="Dewhirst F.E."/>
            <person name="Young S.K."/>
            <person name="Zeng Q."/>
            <person name="Gargeya S."/>
            <person name="Fitzgerald M."/>
            <person name="Haas B."/>
            <person name="Abouelleil A."/>
            <person name="Alvarado L."/>
            <person name="Arachchi H.M."/>
            <person name="Berlin A."/>
            <person name="Chapman S.B."/>
            <person name="Gearin G."/>
            <person name="Goldberg J."/>
            <person name="Griggs A."/>
            <person name="Gujja S."/>
            <person name="Hansen M."/>
            <person name="Heiman D."/>
            <person name="Howarth C."/>
            <person name="Larimer J."/>
            <person name="Lui A."/>
            <person name="MacDonald P.J.P."/>
            <person name="McCowen C."/>
            <person name="Montmayeur A."/>
            <person name="Murphy C."/>
            <person name="Neiman D."/>
            <person name="Pearson M."/>
            <person name="Priest M."/>
            <person name="Roberts A."/>
            <person name="Saif S."/>
            <person name="Shea T."/>
            <person name="Sisk P."/>
            <person name="Stolte C."/>
            <person name="Sykes S."/>
            <person name="Wortman J."/>
            <person name="Nusbaum C."/>
            <person name="Birren B."/>
        </authorList>
    </citation>
    <scope>NUCLEOTIDE SEQUENCE [LARGE SCALE GENOMIC DNA]</scope>
    <source>
        <strain evidence="1 2">F0438</strain>
    </source>
</reference>